<dbReference type="AlphaFoldDB" id="A0A6U6UQ85"/>
<dbReference type="EMBL" id="HBGW01089258">
    <property type="protein sequence ID" value="CAD9638799.1"/>
    <property type="molecule type" value="Transcribed_RNA"/>
</dbReference>
<keyword evidence="1" id="KW-0812">Transmembrane</keyword>
<feature type="transmembrane region" description="Helical" evidence="1">
    <location>
        <begin position="28"/>
        <end position="49"/>
    </location>
</feature>
<reference evidence="2" key="1">
    <citation type="submission" date="2021-01" db="EMBL/GenBank/DDBJ databases">
        <authorList>
            <person name="Corre E."/>
            <person name="Pelletier E."/>
            <person name="Niang G."/>
            <person name="Scheremetjew M."/>
            <person name="Finn R."/>
            <person name="Kale V."/>
            <person name="Holt S."/>
            <person name="Cochrane G."/>
            <person name="Meng A."/>
            <person name="Brown T."/>
            <person name="Cohen L."/>
        </authorList>
    </citation>
    <scope>NUCLEOTIDE SEQUENCE</scope>
    <source>
        <strain evidence="2">RCC3387</strain>
    </source>
</reference>
<proteinExistence type="predicted"/>
<dbReference type="SUPFAM" id="SSF47616">
    <property type="entry name" value="GST C-terminal domain-like"/>
    <property type="match status" value="1"/>
</dbReference>
<feature type="transmembrane region" description="Helical" evidence="1">
    <location>
        <begin position="55"/>
        <end position="74"/>
    </location>
</feature>
<organism evidence="2">
    <name type="scientific">Zooxanthella nutricula</name>
    <dbReference type="NCBI Taxonomy" id="1333877"/>
    <lineage>
        <taxon>Eukaryota</taxon>
        <taxon>Sar</taxon>
        <taxon>Alveolata</taxon>
        <taxon>Dinophyceae</taxon>
        <taxon>Peridiniales</taxon>
        <taxon>Peridiniales incertae sedis</taxon>
        <taxon>Zooxanthella</taxon>
    </lineage>
</organism>
<evidence type="ECO:0000313" key="2">
    <source>
        <dbReference type="EMBL" id="CAD9638799.1"/>
    </source>
</evidence>
<protein>
    <recommendedName>
        <fullName evidence="3">GST C-terminal domain-containing protein</fullName>
    </recommendedName>
</protein>
<sequence>MCDIEAKVHHFLENVDAYRRRWLMPTAIAGWPAVVTGGVLGAFSLAASAASLTPAAVALLLPVAWLWAFVLVRFSRGIPPTMLGVRTLGQADLAPAFRGRRFQLVAMPVNHFGERLRWCLDLVQAPYEERTVGGLLSLFLRGRSVPWLVDHQSCSVIGNSDEAMMYMSSVYVPLMSGVAQAKAQALFRRTAETLTWERKLNSLGHAIQGWAYFYLLAPDAPAHSSLVAWGAMDSRVPWWDRAALRLAQPFLKATMRETLKLSDQQLHERRQSLIFGVLDDVDAALAKGRYITGDELSYVDISFCALLAPLFAVSVSFRGDGCLYANGRFASFSSWASTVVKTWPDALVRFEKEALSRPFGQFVKTMYETLRPSHF</sequence>
<accession>A0A6U6UQ85</accession>
<keyword evidence="1" id="KW-0472">Membrane</keyword>
<evidence type="ECO:0000256" key="1">
    <source>
        <dbReference type="SAM" id="Phobius"/>
    </source>
</evidence>
<keyword evidence="1" id="KW-1133">Transmembrane helix</keyword>
<evidence type="ECO:0008006" key="3">
    <source>
        <dbReference type="Google" id="ProtNLM"/>
    </source>
</evidence>
<gene>
    <name evidence="2" type="ORF">BRAN1462_LOCUS56621</name>
</gene>
<dbReference type="CDD" id="cd00299">
    <property type="entry name" value="GST_C_family"/>
    <property type="match status" value="1"/>
</dbReference>
<dbReference type="InterPro" id="IPR036282">
    <property type="entry name" value="Glutathione-S-Trfase_C_sf"/>
</dbReference>
<name>A0A6U6UQ85_9DINO</name>